<evidence type="ECO:0000313" key="2">
    <source>
        <dbReference type="EMBL" id="OGE52458.1"/>
    </source>
</evidence>
<feature type="region of interest" description="Disordered" evidence="1">
    <location>
        <begin position="398"/>
        <end position="446"/>
    </location>
</feature>
<evidence type="ECO:0000256" key="1">
    <source>
        <dbReference type="SAM" id="MobiDB-lite"/>
    </source>
</evidence>
<dbReference type="EMBL" id="LXJU01000010">
    <property type="protein sequence ID" value="OGE52458.1"/>
    <property type="molecule type" value="Genomic_DNA"/>
</dbReference>
<proteinExistence type="predicted"/>
<gene>
    <name evidence="2" type="ORF">PENARI_c010G11934</name>
</gene>
<feature type="region of interest" description="Disordered" evidence="1">
    <location>
        <begin position="345"/>
        <end position="371"/>
    </location>
</feature>
<reference evidence="2 3" key="1">
    <citation type="journal article" date="2016" name="Sci. Rep.">
        <title>Penicillium arizonense, a new, genome sequenced fungal species, reveals a high chemical diversity in secreted metabolites.</title>
        <authorList>
            <person name="Grijseels S."/>
            <person name="Nielsen J.C."/>
            <person name="Randelovic M."/>
            <person name="Nielsen J."/>
            <person name="Nielsen K.F."/>
            <person name="Workman M."/>
            <person name="Frisvad J.C."/>
        </authorList>
    </citation>
    <scope>NUCLEOTIDE SEQUENCE [LARGE SCALE GENOMIC DNA]</scope>
    <source>
        <strain evidence="2 3">CBS 141311</strain>
    </source>
</reference>
<name>A0A1F5LGW7_PENAI</name>
<sequence length="529" mass="58284">MSYLGSKAVKCLAAGIGLVSESISAHKAKNVQQTQLSEENNQPTRSLSEGSTRDSHEHEGGHLPQERTAIDALEEQWELDEAQDELRRSPGDKESPPDYNEAQEAVDEVSLAHRFASEYPPPAYSPTDDIPVPQLPAPILLPQRRPKNRKRGFVRAYAPDLADFGIDQPMFSDFLDTAEKACQGARWLNAINLASIGTMFMPSATGIAVSIAIQIATDVAIAVDGARRTNTFFDKLNQEFFQPRGLFCLVMTWNPELPDAPSTTLDLNSLIFKATDRGGSDMLSRLRHKFKSSDGKGFIFPEVAPLVFPELDQLASDEDAEKKLSKTKKKREFVSNYWDKRAQAKFATNNPDSNLTQGPKPTFTSRYADPNHPASSGDLLALVTGGHLSMDKLQRLKGARPGLGRTRGSYNQEPYASHNYSYSQNESRSNPPAPHAPHGRPLGMGIIGELRGARDSRCPRQRGSYGSSAYQAQTGEYRVFDRRARGDRGQNIGLLTPIAKLRQQTVLYLAIVNMPSEAEMAQAREALGA</sequence>
<feature type="compositionally biased region" description="Polar residues" evidence="1">
    <location>
        <begin position="30"/>
        <end position="50"/>
    </location>
</feature>
<dbReference type="InterPro" id="IPR053221">
    <property type="entry name" value="Burnettramic_acid_biosynth"/>
</dbReference>
<dbReference type="Proteomes" id="UP000177622">
    <property type="component" value="Unassembled WGS sequence"/>
</dbReference>
<feature type="compositionally biased region" description="Polar residues" evidence="1">
    <location>
        <begin position="408"/>
        <end position="430"/>
    </location>
</feature>
<feature type="compositionally biased region" description="Basic and acidic residues" evidence="1">
    <location>
        <begin position="51"/>
        <end position="69"/>
    </location>
</feature>
<comment type="caution">
    <text evidence="2">The sequence shown here is derived from an EMBL/GenBank/DDBJ whole genome shotgun (WGS) entry which is preliminary data.</text>
</comment>
<feature type="region of interest" description="Disordered" evidence="1">
    <location>
        <begin position="28"/>
        <end position="104"/>
    </location>
</feature>
<dbReference type="PANTHER" id="PTHR38887">
    <property type="entry name" value="CHROMOSOME 21, WHOLE GENOME SHOTGUN SEQUENCE"/>
    <property type="match status" value="1"/>
</dbReference>
<dbReference type="GeneID" id="34577173"/>
<dbReference type="OrthoDB" id="3433125at2759"/>
<accession>A0A1F5LGW7</accession>
<organism evidence="2 3">
    <name type="scientific">Penicillium arizonense</name>
    <dbReference type="NCBI Taxonomy" id="1835702"/>
    <lineage>
        <taxon>Eukaryota</taxon>
        <taxon>Fungi</taxon>
        <taxon>Dikarya</taxon>
        <taxon>Ascomycota</taxon>
        <taxon>Pezizomycotina</taxon>
        <taxon>Eurotiomycetes</taxon>
        <taxon>Eurotiomycetidae</taxon>
        <taxon>Eurotiales</taxon>
        <taxon>Aspergillaceae</taxon>
        <taxon>Penicillium</taxon>
    </lineage>
</organism>
<feature type="compositionally biased region" description="Basic and acidic residues" evidence="1">
    <location>
        <begin position="84"/>
        <end position="96"/>
    </location>
</feature>
<dbReference type="AlphaFoldDB" id="A0A1F5LGW7"/>
<evidence type="ECO:0000313" key="3">
    <source>
        <dbReference type="Proteomes" id="UP000177622"/>
    </source>
</evidence>
<dbReference type="RefSeq" id="XP_022487900.1">
    <property type="nucleotide sequence ID" value="XM_022632439.1"/>
</dbReference>
<dbReference type="PANTHER" id="PTHR38887:SF1">
    <property type="entry name" value="RAS MODIFICATION PROTEIN ERF4"/>
    <property type="match status" value="1"/>
</dbReference>
<keyword evidence="3" id="KW-1185">Reference proteome</keyword>
<protein>
    <submittedName>
        <fullName evidence="2">Uncharacterized protein</fullName>
    </submittedName>
</protein>
<feature type="compositionally biased region" description="Acidic residues" evidence="1">
    <location>
        <begin position="72"/>
        <end position="83"/>
    </location>
</feature>
<feature type="compositionally biased region" description="Polar residues" evidence="1">
    <location>
        <begin position="346"/>
        <end position="365"/>
    </location>
</feature>